<comment type="caution">
    <text evidence="7">The sequence shown here is derived from an EMBL/GenBank/DDBJ whole genome shotgun (WGS) entry which is preliminary data.</text>
</comment>
<dbReference type="RefSeq" id="XP_029229583.1">
    <property type="nucleotide sequence ID" value="XM_029370264.1"/>
</dbReference>
<evidence type="ECO:0000256" key="3">
    <source>
        <dbReference type="ARBA" id="ARBA00022174"/>
    </source>
</evidence>
<gene>
    <name evidence="7" type="ORF">Tco025E_03345</name>
</gene>
<evidence type="ECO:0000256" key="4">
    <source>
        <dbReference type="ARBA" id="ARBA00022490"/>
    </source>
</evidence>
<evidence type="ECO:0000256" key="5">
    <source>
        <dbReference type="ARBA" id="ARBA00023212"/>
    </source>
</evidence>
<dbReference type="Proteomes" id="UP000284403">
    <property type="component" value="Unassembled WGS sequence"/>
</dbReference>
<dbReference type="Pfam" id="PF14926">
    <property type="entry name" value="CFAP300"/>
    <property type="match status" value="1"/>
</dbReference>
<protein>
    <recommendedName>
        <fullName evidence="3">Cilia- and flagella-associated protein 300</fullName>
    </recommendedName>
</protein>
<evidence type="ECO:0000313" key="7">
    <source>
        <dbReference type="EMBL" id="RNF21609.1"/>
    </source>
</evidence>
<evidence type="ECO:0000256" key="1">
    <source>
        <dbReference type="ARBA" id="ARBA00004430"/>
    </source>
</evidence>
<sequence>MGPRTRFSFELKTPRRLGAVLADPVFKEAQQRWGLHSQTRVCAFRFQQDNTSSAVQDGLGGGGVVVAGALRFSGFHKGMLQEFLVSLFDSTAVRAALALRAAPQAAGDAVQYTELHCRWTTLEPFMRLVEAGVVRRVEPQEDVPRDEAEAALFDGAVHFPVVRRAEVYLPHDIAVTDELRALFLLSPSRAMCDAEDEEEAWNTFSYGSGAKLSLATLRRIFSEAERAEFLYHIVWRFVAGGGNNNQWDEDLGVYLDLARAWYKSLVAIRAVHAGEATAVAGGMDEPDRAAEADSGALVAEVVSTVVAVQAVGGLSLFSRADEVEPSNLNYCYVCIDPVEAEVVVWYHCL</sequence>
<evidence type="ECO:0000256" key="6">
    <source>
        <dbReference type="ARBA" id="ARBA00023273"/>
    </source>
</evidence>
<accession>A0A422PV03</accession>
<evidence type="ECO:0000313" key="8">
    <source>
        <dbReference type="Proteomes" id="UP000284403"/>
    </source>
</evidence>
<comment type="subcellular location">
    <subcellularLocation>
        <location evidence="1">Cytoplasm</location>
        <location evidence="1">Cytoskeleton</location>
        <location evidence="1">Cilium axoneme</location>
    </subcellularLocation>
</comment>
<keyword evidence="8" id="KW-1185">Reference proteome</keyword>
<comment type="similarity">
    <text evidence="2">Belongs to the CFAP300 family.</text>
</comment>
<dbReference type="PANTHER" id="PTHR31078:SF1">
    <property type="entry name" value="CILIA- AND FLAGELLA-ASSOCIATED PROTEIN 300"/>
    <property type="match status" value="1"/>
</dbReference>
<dbReference type="GeneID" id="40316956"/>
<dbReference type="InterPro" id="IPR029416">
    <property type="entry name" value="CFAP300"/>
</dbReference>
<proteinExistence type="inferred from homology"/>
<dbReference type="EMBL" id="MKKU01000153">
    <property type="protein sequence ID" value="RNF21609.1"/>
    <property type="molecule type" value="Genomic_DNA"/>
</dbReference>
<evidence type="ECO:0000256" key="2">
    <source>
        <dbReference type="ARBA" id="ARBA00009205"/>
    </source>
</evidence>
<organism evidence="7 8">
    <name type="scientific">Trypanosoma conorhini</name>
    <dbReference type="NCBI Taxonomy" id="83891"/>
    <lineage>
        <taxon>Eukaryota</taxon>
        <taxon>Discoba</taxon>
        <taxon>Euglenozoa</taxon>
        <taxon>Kinetoplastea</taxon>
        <taxon>Metakinetoplastina</taxon>
        <taxon>Trypanosomatida</taxon>
        <taxon>Trypanosomatidae</taxon>
        <taxon>Trypanosoma</taxon>
    </lineage>
</organism>
<dbReference type="PANTHER" id="PTHR31078">
    <property type="entry name" value="CILIA- AND FLAGELLA-ASSOCIATED PROTEIN 300"/>
    <property type="match status" value="1"/>
</dbReference>
<keyword evidence="6" id="KW-0966">Cell projection</keyword>
<dbReference type="GO" id="GO:0005930">
    <property type="term" value="C:axoneme"/>
    <property type="evidence" value="ECO:0007669"/>
    <property type="project" value="UniProtKB-SubCell"/>
</dbReference>
<reference evidence="7 8" key="1">
    <citation type="journal article" date="2018" name="BMC Genomics">
        <title>Genomic comparison of Trypanosoma conorhini and Trypanosoma rangeli to Trypanosoma cruzi strains of high and low virulence.</title>
        <authorList>
            <person name="Bradwell K.R."/>
            <person name="Koparde V.N."/>
            <person name="Matveyev A.V."/>
            <person name="Serrano M.G."/>
            <person name="Alves J.M."/>
            <person name="Parikh H."/>
            <person name="Huang B."/>
            <person name="Lee V."/>
            <person name="Espinosa-Alvarez O."/>
            <person name="Ortiz P.A."/>
            <person name="Costa-Martins A.G."/>
            <person name="Teixeira M.M."/>
            <person name="Buck G.A."/>
        </authorList>
    </citation>
    <scope>NUCLEOTIDE SEQUENCE [LARGE SCALE GENOMIC DNA]</scope>
    <source>
        <strain evidence="7 8">025E</strain>
    </source>
</reference>
<keyword evidence="5" id="KW-0206">Cytoskeleton</keyword>
<dbReference type="AlphaFoldDB" id="A0A422PV03"/>
<name>A0A422PV03_9TRYP</name>
<dbReference type="OrthoDB" id="10259249at2759"/>
<keyword evidence="4" id="KW-0963">Cytoplasm</keyword>